<name>A0A382E3Z4_9ZZZZ</name>
<reference evidence="2" key="1">
    <citation type="submission" date="2018-05" db="EMBL/GenBank/DDBJ databases">
        <authorList>
            <person name="Lanie J.A."/>
            <person name="Ng W.-L."/>
            <person name="Kazmierczak K.M."/>
            <person name="Andrzejewski T.M."/>
            <person name="Davidsen T.M."/>
            <person name="Wayne K.J."/>
            <person name="Tettelin H."/>
            <person name="Glass J.I."/>
            <person name="Rusch D."/>
            <person name="Podicherti R."/>
            <person name="Tsui H.-C.T."/>
            <person name="Winkler M.E."/>
        </authorList>
    </citation>
    <scope>NUCLEOTIDE SEQUENCE</scope>
</reference>
<dbReference type="EMBL" id="UINC01042446">
    <property type="protein sequence ID" value="SVB45092.1"/>
    <property type="molecule type" value="Genomic_DNA"/>
</dbReference>
<feature type="transmembrane region" description="Helical" evidence="1">
    <location>
        <begin position="43"/>
        <end position="69"/>
    </location>
</feature>
<protein>
    <submittedName>
        <fullName evidence="2">Uncharacterized protein</fullName>
    </submittedName>
</protein>
<keyword evidence="1" id="KW-0472">Membrane</keyword>
<evidence type="ECO:0000256" key="1">
    <source>
        <dbReference type="SAM" id="Phobius"/>
    </source>
</evidence>
<organism evidence="2">
    <name type="scientific">marine metagenome</name>
    <dbReference type="NCBI Taxonomy" id="408172"/>
    <lineage>
        <taxon>unclassified sequences</taxon>
        <taxon>metagenomes</taxon>
        <taxon>ecological metagenomes</taxon>
    </lineage>
</organism>
<evidence type="ECO:0000313" key="2">
    <source>
        <dbReference type="EMBL" id="SVB45092.1"/>
    </source>
</evidence>
<sequence length="121" mass="13985">MIYYVIQTLSFLFFGSFGLFSIGFFCVWVPYNWINTGISFISLLLPLAFVFVFGLMVGASSIIFSLFLARAIYQMMVVGHPKFGPFYPFPIVAFKALFQQNPVAKEELKQLFKFLFQKIQF</sequence>
<keyword evidence="1" id="KW-0812">Transmembrane</keyword>
<proteinExistence type="predicted"/>
<accession>A0A382E3Z4</accession>
<gene>
    <name evidence="2" type="ORF">METZ01_LOCUS197946</name>
</gene>
<feature type="transmembrane region" description="Helical" evidence="1">
    <location>
        <begin position="12"/>
        <end position="31"/>
    </location>
</feature>
<dbReference type="AlphaFoldDB" id="A0A382E3Z4"/>
<keyword evidence="1" id="KW-1133">Transmembrane helix</keyword>